<name>A0A7C5YZ47_9CREN</name>
<proteinExistence type="predicted"/>
<gene>
    <name evidence="1" type="ORF">ENL47_04645</name>
</gene>
<reference evidence="1" key="1">
    <citation type="journal article" date="2020" name="mSystems">
        <title>Genome- and Community-Level Interaction Insights into Carbon Utilization and Element Cycling Functions of Hydrothermarchaeota in Hydrothermal Sediment.</title>
        <authorList>
            <person name="Zhou Z."/>
            <person name="Liu Y."/>
            <person name="Xu W."/>
            <person name="Pan J."/>
            <person name="Luo Z.H."/>
            <person name="Li M."/>
        </authorList>
    </citation>
    <scope>NUCLEOTIDE SEQUENCE [LARGE SCALE GENOMIC DNA]</scope>
    <source>
        <strain evidence="1">SpSt-1</strain>
    </source>
</reference>
<protein>
    <submittedName>
        <fullName evidence="1">Uncharacterized protein</fullName>
    </submittedName>
</protein>
<evidence type="ECO:0000313" key="1">
    <source>
        <dbReference type="EMBL" id="HHR96100.1"/>
    </source>
</evidence>
<accession>A0A7C5YZ47</accession>
<dbReference type="AlphaFoldDB" id="A0A7C5YZ47"/>
<organism evidence="1">
    <name type="scientific">Ignisphaera aggregans</name>
    <dbReference type="NCBI Taxonomy" id="334771"/>
    <lineage>
        <taxon>Archaea</taxon>
        <taxon>Thermoproteota</taxon>
        <taxon>Thermoprotei</taxon>
        <taxon>Desulfurococcales</taxon>
        <taxon>Desulfurococcaceae</taxon>
        <taxon>Ignisphaera</taxon>
    </lineage>
</organism>
<sequence length="287" mass="34258">MKLTYDAALGTIIIYLSKPPKLDDIVDSIVKGISIEYNQFLIDRNARTDFMKLLTAKNIDELDRYIFEIYKGEFEYIKNILPEEYVSYFNIFLEIFDLDKLLASISSPMGFPPILYTDILNISDYKQCYKDSSYKCFIIYMNRVISSLSKIHKAYHESYTNAVDAIAAFTSMRYFMYSKNSQILALVEYRYEEFIKYIDQQLKTLNPLTICKLYRALQDIEKYIEKNVDLVWIYEITHIYGIIKNLLYFSYQLIDQLTLYLINRYYEQKTIRYIHPLTSLARSRYRV</sequence>
<comment type="caution">
    <text evidence="1">The sequence shown here is derived from an EMBL/GenBank/DDBJ whole genome shotgun (WGS) entry which is preliminary data.</text>
</comment>
<dbReference type="EMBL" id="DRUB01000086">
    <property type="protein sequence ID" value="HHR96100.1"/>
    <property type="molecule type" value="Genomic_DNA"/>
</dbReference>